<dbReference type="InterPro" id="IPR013766">
    <property type="entry name" value="Thioredoxin_domain"/>
</dbReference>
<organism evidence="2 3">
    <name type="scientific">Thermosipho japonicus</name>
    <dbReference type="NCBI Taxonomy" id="90323"/>
    <lineage>
        <taxon>Bacteria</taxon>
        <taxon>Thermotogati</taxon>
        <taxon>Thermotogota</taxon>
        <taxon>Thermotogae</taxon>
        <taxon>Thermotogales</taxon>
        <taxon>Fervidobacteriaceae</taxon>
        <taxon>Thermosipho</taxon>
    </lineage>
</organism>
<dbReference type="EMBL" id="JACHEX010000001">
    <property type="protein sequence ID" value="MBB6062069.1"/>
    <property type="molecule type" value="Genomic_DNA"/>
</dbReference>
<sequence>MKKFIFIFLVLAAMISFSYDYTMYDLGIAHKISVIEDKPLIIYFSSPSCVYCKKFESEVLSDEKFQELLKLYYTFVKVESNNNKTTFLENEYTNNELFGAFGVRGTPTFVFWYKDAGITMVPGFMPLEDFLNALNYILKYVYEDYREDFQTFLNNKESFNPKTKVINISNNDADFVLAHDKNAKKYTSDQKIEKGTVYLVYSNEDLEKLKQSGAFRILFVNE</sequence>
<dbReference type="InterPro" id="IPR036249">
    <property type="entry name" value="Thioredoxin-like_sf"/>
</dbReference>
<proteinExistence type="predicted"/>
<protein>
    <submittedName>
        <fullName evidence="2">Thioredoxin-related protein</fullName>
    </submittedName>
</protein>
<gene>
    <name evidence="2" type="ORF">HNP65_000491</name>
</gene>
<dbReference type="RefSeq" id="WP_184618795.1">
    <property type="nucleotide sequence ID" value="NZ_JACHEX010000001.1"/>
</dbReference>
<feature type="domain" description="Thioredoxin" evidence="1">
    <location>
        <begin position="8"/>
        <end position="139"/>
    </location>
</feature>
<evidence type="ECO:0000313" key="2">
    <source>
        <dbReference type="EMBL" id="MBB6062069.1"/>
    </source>
</evidence>
<dbReference type="AlphaFoldDB" id="A0A841GQY8"/>
<dbReference type="InterPro" id="IPR012336">
    <property type="entry name" value="Thioredoxin-like_fold"/>
</dbReference>
<reference evidence="2 3" key="1">
    <citation type="submission" date="2020-08" db="EMBL/GenBank/DDBJ databases">
        <title>Genomic Encyclopedia of Type Strains, Phase IV (KMG-IV): sequencing the most valuable type-strain genomes for metagenomic binning, comparative biology and taxonomic classification.</title>
        <authorList>
            <person name="Goeker M."/>
        </authorList>
    </citation>
    <scope>NUCLEOTIDE SEQUENCE [LARGE SCALE GENOMIC DNA]</scope>
    <source>
        <strain evidence="2 3">DSM 13481</strain>
    </source>
</reference>
<accession>A0A841GQY8</accession>
<dbReference type="Pfam" id="PF13098">
    <property type="entry name" value="Thioredoxin_2"/>
    <property type="match status" value="1"/>
</dbReference>
<dbReference type="Proteomes" id="UP000555828">
    <property type="component" value="Unassembled WGS sequence"/>
</dbReference>
<dbReference type="SUPFAM" id="SSF52833">
    <property type="entry name" value="Thioredoxin-like"/>
    <property type="match status" value="1"/>
</dbReference>
<evidence type="ECO:0000313" key="3">
    <source>
        <dbReference type="Proteomes" id="UP000555828"/>
    </source>
</evidence>
<dbReference type="PROSITE" id="PS51352">
    <property type="entry name" value="THIOREDOXIN_2"/>
    <property type="match status" value="1"/>
</dbReference>
<evidence type="ECO:0000259" key="1">
    <source>
        <dbReference type="PROSITE" id="PS51352"/>
    </source>
</evidence>
<dbReference type="Gene3D" id="3.40.30.10">
    <property type="entry name" value="Glutaredoxin"/>
    <property type="match status" value="1"/>
</dbReference>
<name>A0A841GQY8_9BACT</name>
<keyword evidence="3" id="KW-1185">Reference proteome</keyword>
<comment type="caution">
    <text evidence="2">The sequence shown here is derived from an EMBL/GenBank/DDBJ whole genome shotgun (WGS) entry which is preliminary data.</text>
</comment>